<evidence type="ECO:0000313" key="2">
    <source>
        <dbReference type="Proteomes" id="UP001180020"/>
    </source>
</evidence>
<name>A0AAV9EM49_ACOCL</name>
<dbReference type="AlphaFoldDB" id="A0AAV9EM49"/>
<gene>
    <name evidence="1" type="ORF">QJS10_CPA06g01775</name>
</gene>
<protein>
    <submittedName>
        <fullName evidence="1">Uncharacterized protein</fullName>
    </submittedName>
</protein>
<evidence type="ECO:0000313" key="1">
    <source>
        <dbReference type="EMBL" id="KAK1314531.1"/>
    </source>
</evidence>
<reference evidence="1" key="1">
    <citation type="journal article" date="2023" name="Nat. Commun.">
        <title>Diploid and tetraploid genomes of Acorus and the evolution of monocots.</title>
        <authorList>
            <person name="Ma L."/>
            <person name="Liu K.W."/>
            <person name="Li Z."/>
            <person name="Hsiao Y.Y."/>
            <person name="Qi Y."/>
            <person name="Fu T."/>
            <person name="Tang G.D."/>
            <person name="Zhang D."/>
            <person name="Sun W.H."/>
            <person name="Liu D.K."/>
            <person name="Li Y."/>
            <person name="Chen G.Z."/>
            <person name="Liu X.D."/>
            <person name="Liao X.Y."/>
            <person name="Jiang Y.T."/>
            <person name="Yu X."/>
            <person name="Hao Y."/>
            <person name="Huang J."/>
            <person name="Zhao X.W."/>
            <person name="Ke S."/>
            <person name="Chen Y.Y."/>
            <person name="Wu W.L."/>
            <person name="Hsu J.L."/>
            <person name="Lin Y.F."/>
            <person name="Huang M.D."/>
            <person name="Li C.Y."/>
            <person name="Huang L."/>
            <person name="Wang Z.W."/>
            <person name="Zhao X."/>
            <person name="Zhong W.Y."/>
            <person name="Peng D.H."/>
            <person name="Ahmad S."/>
            <person name="Lan S."/>
            <person name="Zhang J.S."/>
            <person name="Tsai W.C."/>
            <person name="Van de Peer Y."/>
            <person name="Liu Z.J."/>
        </authorList>
    </citation>
    <scope>NUCLEOTIDE SEQUENCE</scope>
    <source>
        <strain evidence="1">CP</strain>
    </source>
</reference>
<sequence length="168" mass="19342">MIQFRRNLHGVEAFQYSALFQELQGVVVTESQQDKVVWSPQPSSGFSVKACYDWWRRDRQQQPEIASKAKAIWGPKIPLKIWSLLSEATDMDTSFSSLQSMWEAVKKMKTPGDRSVVAKVSQSFIPAVCWAVWLERVRTTFTMRYKMVNIWAEVNGPITLEDGTAQRH</sequence>
<proteinExistence type="predicted"/>
<accession>A0AAV9EM49</accession>
<comment type="caution">
    <text evidence="1">The sequence shown here is derived from an EMBL/GenBank/DDBJ whole genome shotgun (WGS) entry which is preliminary data.</text>
</comment>
<dbReference type="Proteomes" id="UP001180020">
    <property type="component" value="Unassembled WGS sequence"/>
</dbReference>
<dbReference type="EMBL" id="JAUJYO010000006">
    <property type="protein sequence ID" value="KAK1314531.1"/>
    <property type="molecule type" value="Genomic_DNA"/>
</dbReference>
<keyword evidence="2" id="KW-1185">Reference proteome</keyword>
<reference evidence="1" key="2">
    <citation type="submission" date="2023-06" db="EMBL/GenBank/DDBJ databases">
        <authorList>
            <person name="Ma L."/>
            <person name="Liu K.-W."/>
            <person name="Li Z."/>
            <person name="Hsiao Y.-Y."/>
            <person name="Qi Y."/>
            <person name="Fu T."/>
            <person name="Tang G."/>
            <person name="Zhang D."/>
            <person name="Sun W.-H."/>
            <person name="Liu D.-K."/>
            <person name="Li Y."/>
            <person name="Chen G.-Z."/>
            <person name="Liu X.-D."/>
            <person name="Liao X.-Y."/>
            <person name="Jiang Y.-T."/>
            <person name="Yu X."/>
            <person name="Hao Y."/>
            <person name="Huang J."/>
            <person name="Zhao X.-W."/>
            <person name="Ke S."/>
            <person name="Chen Y.-Y."/>
            <person name="Wu W.-L."/>
            <person name="Hsu J.-L."/>
            <person name="Lin Y.-F."/>
            <person name="Huang M.-D."/>
            <person name="Li C.-Y."/>
            <person name="Huang L."/>
            <person name="Wang Z.-W."/>
            <person name="Zhao X."/>
            <person name="Zhong W.-Y."/>
            <person name="Peng D.-H."/>
            <person name="Ahmad S."/>
            <person name="Lan S."/>
            <person name="Zhang J.-S."/>
            <person name="Tsai W.-C."/>
            <person name="Van De Peer Y."/>
            <person name="Liu Z.-J."/>
        </authorList>
    </citation>
    <scope>NUCLEOTIDE SEQUENCE</scope>
    <source>
        <strain evidence="1">CP</strain>
        <tissue evidence="1">Leaves</tissue>
    </source>
</reference>
<organism evidence="1 2">
    <name type="scientific">Acorus calamus</name>
    <name type="common">Sweet flag</name>
    <dbReference type="NCBI Taxonomy" id="4465"/>
    <lineage>
        <taxon>Eukaryota</taxon>
        <taxon>Viridiplantae</taxon>
        <taxon>Streptophyta</taxon>
        <taxon>Embryophyta</taxon>
        <taxon>Tracheophyta</taxon>
        <taxon>Spermatophyta</taxon>
        <taxon>Magnoliopsida</taxon>
        <taxon>Liliopsida</taxon>
        <taxon>Acoraceae</taxon>
        <taxon>Acorus</taxon>
    </lineage>
</organism>